<dbReference type="NCBIfam" id="NF005559">
    <property type="entry name" value="PRK07231.1"/>
    <property type="match status" value="1"/>
</dbReference>
<dbReference type="Pfam" id="PF13561">
    <property type="entry name" value="adh_short_C2"/>
    <property type="match status" value="1"/>
</dbReference>
<protein>
    <submittedName>
        <fullName evidence="2">Glucose 1-dehydrogenase 2</fullName>
        <ecNumber evidence="2">1.1.1.47</ecNumber>
    </submittedName>
</protein>
<dbReference type="SUPFAM" id="SSF51735">
    <property type="entry name" value="NAD(P)-binding Rossmann-fold domains"/>
    <property type="match status" value="1"/>
</dbReference>
<dbReference type="AlphaFoldDB" id="A0A090E7U7"/>
<dbReference type="Gene3D" id="3.40.50.720">
    <property type="entry name" value="NAD(P)-binding Rossmann-like Domain"/>
    <property type="match status" value="1"/>
</dbReference>
<dbReference type="InterPro" id="IPR036291">
    <property type="entry name" value="NAD(P)-bd_dom_sf"/>
</dbReference>
<dbReference type="FunFam" id="3.40.50.720:FF:000084">
    <property type="entry name" value="Short-chain dehydrogenase reductase"/>
    <property type="match status" value="1"/>
</dbReference>
<dbReference type="InterPro" id="IPR020904">
    <property type="entry name" value="Sc_DH/Rdtase_CS"/>
</dbReference>
<evidence type="ECO:0000256" key="1">
    <source>
        <dbReference type="ARBA" id="ARBA00006484"/>
    </source>
</evidence>
<reference evidence="3" key="1">
    <citation type="submission" date="2014-08" db="EMBL/GenBank/DDBJ databases">
        <authorList>
            <person name="Moulin L."/>
        </authorList>
    </citation>
    <scope>NUCLEOTIDE SEQUENCE [LARGE SCALE GENOMIC DNA]</scope>
</reference>
<dbReference type="PRINTS" id="PR00081">
    <property type="entry name" value="GDHRDH"/>
</dbReference>
<dbReference type="GO" id="GO:0047936">
    <property type="term" value="F:glucose 1-dehydrogenase [NAD(P)+] activity"/>
    <property type="evidence" value="ECO:0007669"/>
    <property type="project" value="UniProtKB-EC"/>
</dbReference>
<gene>
    <name evidence="2" type="primary">ycdF</name>
    <name evidence="2" type="ORF">MPL3356_60108</name>
</gene>
<evidence type="ECO:0000313" key="3">
    <source>
        <dbReference type="Proteomes" id="UP000045285"/>
    </source>
</evidence>
<dbReference type="EMBL" id="CCMZ01000056">
    <property type="protein sequence ID" value="CDX25826.1"/>
    <property type="molecule type" value="Genomic_DNA"/>
</dbReference>
<dbReference type="PROSITE" id="PS00061">
    <property type="entry name" value="ADH_SHORT"/>
    <property type="match status" value="1"/>
</dbReference>
<dbReference type="PRINTS" id="PR00080">
    <property type="entry name" value="SDRFAMILY"/>
</dbReference>
<dbReference type="PANTHER" id="PTHR42760">
    <property type="entry name" value="SHORT-CHAIN DEHYDROGENASES/REDUCTASES FAMILY MEMBER"/>
    <property type="match status" value="1"/>
</dbReference>
<comment type="similarity">
    <text evidence="1">Belongs to the short-chain dehydrogenases/reductases (SDR) family.</text>
</comment>
<dbReference type="InterPro" id="IPR002347">
    <property type="entry name" value="SDR_fam"/>
</dbReference>
<dbReference type="PANTHER" id="PTHR42760:SF124">
    <property type="entry name" value="SHORT-CHAIN DEHYDROGENASE_REDUCTASE"/>
    <property type="match status" value="1"/>
</dbReference>
<proteinExistence type="inferred from homology"/>
<evidence type="ECO:0000313" key="2">
    <source>
        <dbReference type="EMBL" id="CDX25826.1"/>
    </source>
</evidence>
<dbReference type="STRING" id="69974.MPLDJ20_120413"/>
<keyword evidence="3" id="KW-1185">Reference proteome</keyword>
<dbReference type="Proteomes" id="UP000045285">
    <property type="component" value="Unassembled WGS sequence"/>
</dbReference>
<keyword evidence="2" id="KW-0560">Oxidoreductase</keyword>
<name>A0A090E7U7_MESPL</name>
<organism evidence="2 3">
    <name type="scientific">Mesorhizobium plurifarium</name>
    <dbReference type="NCBI Taxonomy" id="69974"/>
    <lineage>
        <taxon>Bacteria</taxon>
        <taxon>Pseudomonadati</taxon>
        <taxon>Pseudomonadota</taxon>
        <taxon>Alphaproteobacteria</taxon>
        <taxon>Hyphomicrobiales</taxon>
        <taxon>Phyllobacteriaceae</taxon>
        <taxon>Mesorhizobium</taxon>
    </lineage>
</organism>
<sequence length="257" mass="27020">MALLANKTAIVTGASSGIGRAIALKFAAEGANIVVADTVEQPIEGGQSTVELIRSAGGNAVHMKTDISDWNAVDALVGATVGRFGRLDVMVNNAAIYTSTNLIETTPEQWNRVIGVNLTGFFYCNKCAVTQMLTQAPINDVRGRIINISSQHGMVACPGDFPYSVSKGGIVQMTRQIAVDHADDLIVCNAIAPGKIITGKPGVANDPDALDYSRRRTPWPRLGQPNDVAGAALFLASDMASYVTGINLMVDGGWMAG</sequence>
<accession>A0A090E7U7</accession>
<dbReference type="EC" id="1.1.1.47" evidence="2"/>